<dbReference type="Proteomes" id="UP001206925">
    <property type="component" value="Unassembled WGS sequence"/>
</dbReference>
<keyword evidence="3" id="KW-1003">Cell membrane</keyword>
<dbReference type="Pfam" id="PF13855">
    <property type="entry name" value="LRR_8"/>
    <property type="match status" value="3"/>
</dbReference>
<dbReference type="PRINTS" id="PR00019">
    <property type="entry name" value="LEURICHRPT"/>
</dbReference>
<dbReference type="EMBL" id="JAMZMK010011647">
    <property type="protein sequence ID" value="KAI7726504.1"/>
    <property type="molecule type" value="Genomic_DNA"/>
</dbReference>
<dbReference type="InterPro" id="IPR003591">
    <property type="entry name" value="Leu-rich_rpt_typical-subtyp"/>
</dbReference>
<evidence type="ECO:0000256" key="2">
    <source>
        <dbReference type="ARBA" id="ARBA00009592"/>
    </source>
</evidence>
<protein>
    <submittedName>
        <fullName evidence="11">Uncharacterized protein</fullName>
    </submittedName>
</protein>
<dbReference type="PANTHER" id="PTHR48063:SF112">
    <property type="entry name" value="RECEPTOR LIKE PROTEIN 30-LIKE"/>
    <property type="match status" value="1"/>
</dbReference>
<dbReference type="GO" id="GO:0051707">
    <property type="term" value="P:response to other organism"/>
    <property type="evidence" value="ECO:0007669"/>
    <property type="project" value="UniProtKB-ARBA"/>
</dbReference>
<evidence type="ECO:0000256" key="1">
    <source>
        <dbReference type="ARBA" id="ARBA00004251"/>
    </source>
</evidence>
<dbReference type="Pfam" id="PF00560">
    <property type="entry name" value="LRR_1"/>
    <property type="match status" value="3"/>
</dbReference>
<reference evidence="11" key="1">
    <citation type="submission" date="2022-06" db="EMBL/GenBank/DDBJ databases">
        <title>Uncovering the hologenomic basis of an extraordinary plant invasion.</title>
        <authorList>
            <person name="Bieker V.C."/>
            <person name="Martin M.D."/>
            <person name="Gilbert T."/>
            <person name="Hodgins K."/>
            <person name="Battlay P."/>
            <person name="Petersen B."/>
            <person name="Wilson J."/>
        </authorList>
    </citation>
    <scope>NUCLEOTIDE SEQUENCE</scope>
    <source>
        <strain evidence="11">AA19_3_7</strain>
        <tissue evidence="11">Leaf</tissue>
    </source>
</reference>
<keyword evidence="6" id="KW-0732">Signal</keyword>
<dbReference type="FunFam" id="3.80.10.10:FF:000383">
    <property type="entry name" value="Leucine-rich repeat receptor protein kinase EMS1"/>
    <property type="match status" value="1"/>
</dbReference>
<keyword evidence="12" id="KW-1185">Reference proteome</keyword>
<evidence type="ECO:0000313" key="12">
    <source>
        <dbReference type="Proteomes" id="UP001206925"/>
    </source>
</evidence>
<evidence type="ECO:0000256" key="10">
    <source>
        <dbReference type="ARBA" id="ARBA00023180"/>
    </source>
</evidence>
<name>A0AAD5G2J4_AMBAR</name>
<comment type="similarity">
    <text evidence="2">Belongs to the RLP family.</text>
</comment>
<evidence type="ECO:0000256" key="6">
    <source>
        <dbReference type="ARBA" id="ARBA00022729"/>
    </source>
</evidence>
<comment type="subcellular location">
    <subcellularLocation>
        <location evidence="1">Cell membrane</location>
        <topology evidence="1">Single-pass type I membrane protein</topology>
    </subcellularLocation>
</comment>
<dbReference type="GO" id="GO:0005886">
    <property type="term" value="C:plasma membrane"/>
    <property type="evidence" value="ECO:0007669"/>
    <property type="project" value="UniProtKB-SubCell"/>
</dbReference>
<proteinExistence type="inferred from homology"/>
<evidence type="ECO:0000256" key="7">
    <source>
        <dbReference type="ARBA" id="ARBA00022737"/>
    </source>
</evidence>
<keyword evidence="5" id="KW-0812">Transmembrane</keyword>
<dbReference type="FunFam" id="3.80.10.10:FF:000095">
    <property type="entry name" value="LRR receptor-like serine/threonine-protein kinase GSO1"/>
    <property type="match status" value="1"/>
</dbReference>
<evidence type="ECO:0000256" key="8">
    <source>
        <dbReference type="ARBA" id="ARBA00022989"/>
    </source>
</evidence>
<keyword evidence="4" id="KW-0433">Leucine-rich repeat</keyword>
<organism evidence="11 12">
    <name type="scientific">Ambrosia artemisiifolia</name>
    <name type="common">Common ragweed</name>
    <dbReference type="NCBI Taxonomy" id="4212"/>
    <lineage>
        <taxon>Eukaryota</taxon>
        <taxon>Viridiplantae</taxon>
        <taxon>Streptophyta</taxon>
        <taxon>Embryophyta</taxon>
        <taxon>Tracheophyta</taxon>
        <taxon>Spermatophyta</taxon>
        <taxon>Magnoliopsida</taxon>
        <taxon>eudicotyledons</taxon>
        <taxon>Gunneridae</taxon>
        <taxon>Pentapetalae</taxon>
        <taxon>asterids</taxon>
        <taxon>campanulids</taxon>
        <taxon>Asterales</taxon>
        <taxon>Asteraceae</taxon>
        <taxon>Asteroideae</taxon>
        <taxon>Heliantheae alliance</taxon>
        <taxon>Heliantheae</taxon>
        <taxon>Ambrosia</taxon>
    </lineage>
</organism>
<accession>A0AAD5G2J4</accession>
<dbReference type="Gene3D" id="3.80.10.10">
    <property type="entry name" value="Ribonuclease Inhibitor"/>
    <property type="match status" value="3"/>
</dbReference>
<keyword evidence="9" id="KW-0472">Membrane</keyword>
<dbReference type="AlphaFoldDB" id="A0AAD5G2J4"/>
<evidence type="ECO:0000313" key="11">
    <source>
        <dbReference type="EMBL" id="KAI7726504.1"/>
    </source>
</evidence>
<dbReference type="InterPro" id="IPR032675">
    <property type="entry name" value="LRR_dom_sf"/>
</dbReference>
<dbReference type="PANTHER" id="PTHR48063">
    <property type="entry name" value="LRR RECEPTOR-LIKE KINASE"/>
    <property type="match status" value="1"/>
</dbReference>
<dbReference type="GO" id="GO:0006952">
    <property type="term" value="P:defense response"/>
    <property type="evidence" value="ECO:0007669"/>
    <property type="project" value="UniProtKB-ARBA"/>
</dbReference>
<sequence>MTSLSFLDVSNSDFGLHLNLASFLNLNPALSELHLSRCELHNESLSPTNLNFSIRSNIQHLDLSRNQIKGRFPSLLTNISSLRVLDLHDNFLRFTIPVMPNLLKLDISGNKFKDIGHVGIWRQCHLKQLRVSRNYFGEEMIGMSTNTSECSQYGLEVLHLDHNELNGSIPESIIKMTNLRVLDMSSNKLVNLIPKSLGGLKILEVLDLSSNQLNGKIPISIGKLCNLKFLNLSNNNLEGTIYESHFANLSMLAYLDVSLNRNLTLDVSREWKPPFNLTIVQLSSCKIKAEFPMWLRTQRNIKKLVLSNTSISGPLPTWFKQMPVIPHLDLSGNNLTGPLTNLPLGDGSYGFQDEHRGSLLLLNNLFNGSIPNSLCKRTSIEILDISNNRLSGKIPTCIGNLQKMRAMILSNNTLSGVIPSSIGMNSLLSWLHLDGNHLTGELPQEMANLRHLWVLNLGNNEFTGLIPDWISELTGLMVLGLHKNNFTGRISPSLCKNACLRIFDVGHNKLKGHLPNCLGELHGMIDPGYCRRYFYSKENMIQVWKGHEYTFAHSLPLLFNMDL</sequence>
<dbReference type="Pfam" id="PF13516">
    <property type="entry name" value="LRR_6"/>
    <property type="match status" value="1"/>
</dbReference>
<keyword evidence="7" id="KW-0677">Repeat</keyword>
<evidence type="ECO:0000256" key="5">
    <source>
        <dbReference type="ARBA" id="ARBA00022692"/>
    </source>
</evidence>
<evidence type="ECO:0000256" key="9">
    <source>
        <dbReference type="ARBA" id="ARBA00023136"/>
    </source>
</evidence>
<dbReference type="SUPFAM" id="SSF52058">
    <property type="entry name" value="L domain-like"/>
    <property type="match status" value="2"/>
</dbReference>
<keyword evidence="10" id="KW-0325">Glycoprotein</keyword>
<evidence type="ECO:0000256" key="3">
    <source>
        <dbReference type="ARBA" id="ARBA00022475"/>
    </source>
</evidence>
<dbReference type="SMART" id="SM00369">
    <property type="entry name" value="LRR_TYP"/>
    <property type="match status" value="5"/>
</dbReference>
<gene>
    <name evidence="11" type="ORF">M8C21_019018</name>
</gene>
<dbReference type="InterPro" id="IPR001611">
    <property type="entry name" value="Leu-rich_rpt"/>
</dbReference>
<comment type="caution">
    <text evidence="11">The sequence shown here is derived from an EMBL/GenBank/DDBJ whole genome shotgun (WGS) entry which is preliminary data.</text>
</comment>
<dbReference type="InterPro" id="IPR046956">
    <property type="entry name" value="RLP23-like"/>
</dbReference>
<evidence type="ECO:0000256" key="4">
    <source>
        <dbReference type="ARBA" id="ARBA00022614"/>
    </source>
</evidence>
<keyword evidence="8" id="KW-1133">Transmembrane helix</keyword>